<protein>
    <submittedName>
        <fullName evidence="11">Preprotein translocase subunit SecG</fullName>
    </submittedName>
</protein>
<dbReference type="EMBL" id="MHIY01000003">
    <property type="protein sequence ID" value="OGY60316.1"/>
    <property type="molecule type" value="Genomic_DNA"/>
</dbReference>
<evidence type="ECO:0000256" key="9">
    <source>
        <dbReference type="SAM" id="MobiDB-lite"/>
    </source>
</evidence>
<dbReference type="AlphaFoldDB" id="A0A1G1Z8D8"/>
<feature type="compositionally biased region" description="Low complexity" evidence="9">
    <location>
        <begin position="92"/>
        <end position="103"/>
    </location>
</feature>
<keyword evidence="6 10" id="KW-1133">Transmembrane helix</keyword>
<evidence type="ECO:0000256" key="10">
    <source>
        <dbReference type="SAM" id="Phobius"/>
    </source>
</evidence>
<keyword evidence="4 10" id="KW-0812">Transmembrane</keyword>
<evidence type="ECO:0000256" key="6">
    <source>
        <dbReference type="ARBA" id="ARBA00022989"/>
    </source>
</evidence>
<organism evidence="11 12">
    <name type="scientific">Candidatus Colwellbacteria bacterium RIFCSPLOWO2_01_FULL_48_10</name>
    <dbReference type="NCBI Taxonomy" id="1797690"/>
    <lineage>
        <taxon>Bacteria</taxon>
        <taxon>Candidatus Colwelliibacteriota</taxon>
    </lineage>
</organism>
<evidence type="ECO:0000256" key="7">
    <source>
        <dbReference type="ARBA" id="ARBA00023010"/>
    </source>
</evidence>
<keyword evidence="8 10" id="KW-0472">Membrane</keyword>
<evidence type="ECO:0000313" key="12">
    <source>
        <dbReference type="Proteomes" id="UP000178744"/>
    </source>
</evidence>
<dbReference type="Proteomes" id="UP000178744">
    <property type="component" value="Unassembled WGS sequence"/>
</dbReference>
<feature type="transmembrane region" description="Helical" evidence="10">
    <location>
        <begin position="6"/>
        <end position="22"/>
    </location>
</feature>
<comment type="subcellular location">
    <subcellularLocation>
        <location evidence="1">Membrane</location>
        <topology evidence="1">Multi-pass membrane protein</topology>
    </subcellularLocation>
</comment>
<feature type="region of interest" description="Disordered" evidence="9">
    <location>
        <begin position="74"/>
        <end position="110"/>
    </location>
</feature>
<keyword evidence="3" id="KW-0813">Transport</keyword>
<dbReference type="GO" id="GO:0009306">
    <property type="term" value="P:protein secretion"/>
    <property type="evidence" value="ECO:0007669"/>
    <property type="project" value="InterPro"/>
</dbReference>
<dbReference type="STRING" id="1797690.A3B23_00225"/>
<evidence type="ECO:0000256" key="3">
    <source>
        <dbReference type="ARBA" id="ARBA00022448"/>
    </source>
</evidence>
<dbReference type="InterPro" id="IPR004692">
    <property type="entry name" value="SecG"/>
</dbReference>
<evidence type="ECO:0000256" key="5">
    <source>
        <dbReference type="ARBA" id="ARBA00022927"/>
    </source>
</evidence>
<evidence type="ECO:0000256" key="1">
    <source>
        <dbReference type="ARBA" id="ARBA00004141"/>
    </source>
</evidence>
<feature type="transmembrane region" description="Helical" evidence="10">
    <location>
        <begin position="49"/>
        <end position="70"/>
    </location>
</feature>
<dbReference type="NCBIfam" id="TIGR00810">
    <property type="entry name" value="secG"/>
    <property type="match status" value="1"/>
</dbReference>
<evidence type="ECO:0000256" key="8">
    <source>
        <dbReference type="ARBA" id="ARBA00023136"/>
    </source>
</evidence>
<reference evidence="11 12" key="1">
    <citation type="journal article" date="2016" name="Nat. Commun.">
        <title>Thousands of microbial genomes shed light on interconnected biogeochemical processes in an aquifer system.</title>
        <authorList>
            <person name="Anantharaman K."/>
            <person name="Brown C.T."/>
            <person name="Hug L.A."/>
            <person name="Sharon I."/>
            <person name="Castelle C.J."/>
            <person name="Probst A.J."/>
            <person name="Thomas B.C."/>
            <person name="Singh A."/>
            <person name="Wilkins M.J."/>
            <person name="Karaoz U."/>
            <person name="Brodie E.L."/>
            <person name="Williams K.H."/>
            <person name="Hubbard S.S."/>
            <person name="Banfield J.F."/>
        </authorList>
    </citation>
    <scope>NUCLEOTIDE SEQUENCE [LARGE SCALE GENOMIC DNA]</scope>
</reference>
<dbReference type="GO" id="GO:0015450">
    <property type="term" value="F:protein-transporting ATPase activity"/>
    <property type="evidence" value="ECO:0007669"/>
    <property type="project" value="InterPro"/>
</dbReference>
<name>A0A1G1Z8D8_9BACT</name>
<dbReference type="GO" id="GO:0016020">
    <property type="term" value="C:membrane"/>
    <property type="evidence" value="ECO:0007669"/>
    <property type="project" value="UniProtKB-SubCell"/>
</dbReference>
<comment type="similarity">
    <text evidence="2">Belongs to the SecG family.</text>
</comment>
<comment type="caution">
    <text evidence="11">The sequence shown here is derived from an EMBL/GenBank/DDBJ whole genome shotgun (WGS) entry which is preliminary data.</text>
</comment>
<accession>A0A1G1Z8D8</accession>
<evidence type="ECO:0000256" key="2">
    <source>
        <dbReference type="ARBA" id="ARBA00008445"/>
    </source>
</evidence>
<evidence type="ECO:0000313" key="11">
    <source>
        <dbReference type="EMBL" id="OGY60316.1"/>
    </source>
</evidence>
<evidence type="ECO:0000256" key="4">
    <source>
        <dbReference type="ARBA" id="ARBA00022692"/>
    </source>
</evidence>
<keyword evidence="7" id="KW-0811">Translocation</keyword>
<keyword evidence="5" id="KW-0653">Protein transport</keyword>
<proteinExistence type="inferred from homology"/>
<gene>
    <name evidence="11" type="ORF">A3B23_00225</name>
</gene>
<sequence>MLLINIGLITISVIAIGLVLIQDRSSATGGAFGVGEGTFYQRRRGIERFVFIATVVVIAAFAGFAIGNLLTTDKTTSTGLPEVELTTDNQGVTVTPVTEPVSPAGEKTGN</sequence>